<evidence type="ECO:0000259" key="1">
    <source>
        <dbReference type="PROSITE" id="PS51819"/>
    </source>
</evidence>
<organism evidence="2 3">
    <name type="scientific">Paenibacillus filicis</name>
    <dbReference type="NCBI Taxonomy" id="669464"/>
    <lineage>
        <taxon>Bacteria</taxon>
        <taxon>Bacillati</taxon>
        <taxon>Bacillota</taxon>
        <taxon>Bacilli</taxon>
        <taxon>Bacillales</taxon>
        <taxon>Paenibacillaceae</taxon>
        <taxon>Paenibacillus</taxon>
    </lineage>
</organism>
<dbReference type="PROSITE" id="PS51819">
    <property type="entry name" value="VOC"/>
    <property type="match status" value="1"/>
</dbReference>
<dbReference type="EMBL" id="JBBPCC010000013">
    <property type="protein sequence ID" value="MEK8130115.1"/>
    <property type="molecule type" value="Genomic_DNA"/>
</dbReference>
<name>A0ABU9DMN6_9BACL</name>
<comment type="caution">
    <text evidence="2">The sequence shown here is derived from an EMBL/GenBank/DDBJ whole genome shotgun (WGS) entry which is preliminary data.</text>
</comment>
<dbReference type="SUPFAM" id="SSF54593">
    <property type="entry name" value="Glyoxalase/Bleomycin resistance protein/Dihydroxybiphenyl dioxygenase"/>
    <property type="match status" value="1"/>
</dbReference>
<dbReference type="Pfam" id="PF00903">
    <property type="entry name" value="Glyoxalase"/>
    <property type="match status" value="1"/>
</dbReference>
<proteinExistence type="predicted"/>
<dbReference type="InterPro" id="IPR029068">
    <property type="entry name" value="Glyas_Bleomycin-R_OHBP_Dase"/>
</dbReference>
<dbReference type="Gene3D" id="3.10.180.10">
    <property type="entry name" value="2,3-Dihydroxybiphenyl 1,2-Dioxygenase, domain 1"/>
    <property type="match status" value="1"/>
</dbReference>
<feature type="domain" description="VOC" evidence="1">
    <location>
        <begin position="2"/>
        <end position="118"/>
    </location>
</feature>
<protein>
    <submittedName>
        <fullName evidence="2">VOC family protein</fullName>
    </submittedName>
</protein>
<evidence type="ECO:0000313" key="3">
    <source>
        <dbReference type="Proteomes" id="UP001469365"/>
    </source>
</evidence>
<dbReference type="InterPro" id="IPR037523">
    <property type="entry name" value="VOC_core"/>
</dbReference>
<evidence type="ECO:0000313" key="2">
    <source>
        <dbReference type="EMBL" id="MEK8130115.1"/>
    </source>
</evidence>
<reference evidence="2 3" key="1">
    <citation type="submission" date="2024-04" db="EMBL/GenBank/DDBJ databases">
        <title>draft genome sequnece of Paenibacillus filicis.</title>
        <authorList>
            <person name="Kim D.-U."/>
        </authorList>
    </citation>
    <scope>NUCLEOTIDE SEQUENCE [LARGE SCALE GENOMIC DNA]</scope>
    <source>
        <strain evidence="2 3">KACC14197</strain>
    </source>
</reference>
<keyword evidence="3" id="KW-1185">Reference proteome</keyword>
<gene>
    <name evidence="2" type="ORF">WMW72_19605</name>
</gene>
<dbReference type="InterPro" id="IPR004360">
    <property type="entry name" value="Glyas_Fos-R_dOase_dom"/>
</dbReference>
<sequence>MKIKEIVLGTNQLDAIQAFYVNRLGLEVAERGHGQLSLRAGETILSFHEIEASAAPFYHIAFTIPTNQLSEAKRWAVGRGITLFSNPEGQDEFSFPAWDATAVYFHDPDGNLIEFIAHHSLDTATEEPFDTGHLLRISEIGLPVREVPGAAADIQEAFGFQRWGGDGQQFAPIGDAEGLFIVVKHTRSWFPDGSIPVIARTRVTVEGGKSGQLRLEDGRYELISV</sequence>
<dbReference type="Proteomes" id="UP001469365">
    <property type="component" value="Unassembled WGS sequence"/>
</dbReference>
<accession>A0ABU9DMN6</accession>
<dbReference type="RefSeq" id="WP_341417244.1">
    <property type="nucleotide sequence ID" value="NZ_JBBPCC010000013.1"/>
</dbReference>